<keyword evidence="1" id="KW-0732">Signal</keyword>
<dbReference type="InterPro" id="IPR011990">
    <property type="entry name" value="TPR-like_helical_dom_sf"/>
</dbReference>
<feature type="chain" id="PRO_5032495838" evidence="1">
    <location>
        <begin position="30"/>
        <end position="418"/>
    </location>
</feature>
<proteinExistence type="predicted"/>
<gene>
    <name evidence="2" type="ORF">HNQ60_000602</name>
</gene>
<name>A0A841HG61_9GAMM</name>
<accession>A0A841HG61</accession>
<dbReference type="EMBL" id="JACHHZ010000001">
    <property type="protein sequence ID" value="MBB6091756.1"/>
    <property type="molecule type" value="Genomic_DNA"/>
</dbReference>
<protein>
    <submittedName>
        <fullName evidence="2">Tetratricopeptide (TPR) repeat protein</fullName>
    </submittedName>
</protein>
<dbReference type="Pfam" id="PF13424">
    <property type="entry name" value="TPR_12"/>
    <property type="match status" value="1"/>
</dbReference>
<reference evidence="2 3" key="1">
    <citation type="submission" date="2020-08" db="EMBL/GenBank/DDBJ databases">
        <title>Genomic Encyclopedia of Type Strains, Phase IV (KMG-IV): sequencing the most valuable type-strain genomes for metagenomic binning, comparative biology and taxonomic classification.</title>
        <authorList>
            <person name="Goeker M."/>
        </authorList>
    </citation>
    <scope>NUCLEOTIDE SEQUENCE [LARGE SCALE GENOMIC DNA]</scope>
    <source>
        <strain evidence="2 3">DSM 26723</strain>
    </source>
</reference>
<dbReference type="RefSeq" id="WP_184329536.1">
    <property type="nucleotide sequence ID" value="NZ_JACHHZ010000001.1"/>
</dbReference>
<evidence type="ECO:0000313" key="2">
    <source>
        <dbReference type="EMBL" id="MBB6091756.1"/>
    </source>
</evidence>
<organism evidence="2 3">
    <name type="scientific">Povalibacter uvarum</name>
    <dbReference type="NCBI Taxonomy" id="732238"/>
    <lineage>
        <taxon>Bacteria</taxon>
        <taxon>Pseudomonadati</taxon>
        <taxon>Pseudomonadota</taxon>
        <taxon>Gammaproteobacteria</taxon>
        <taxon>Steroidobacterales</taxon>
        <taxon>Steroidobacteraceae</taxon>
        <taxon>Povalibacter</taxon>
    </lineage>
</organism>
<keyword evidence="3" id="KW-1185">Reference proteome</keyword>
<feature type="signal peptide" evidence="1">
    <location>
        <begin position="1"/>
        <end position="29"/>
    </location>
</feature>
<comment type="caution">
    <text evidence="2">The sequence shown here is derived from an EMBL/GenBank/DDBJ whole genome shotgun (WGS) entry which is preliminary data.</text>
</comment>
<dbReference type="Gene3D" id="3.30.1150.10">
    <property type="match status" value="1"/>
</dbReference>
<dbReference type="Gene3D" id="1.25.40.10">
    <property type="entry name" value="Tetratricopeptide repeat domain"/>
    <property type="match status" value="1"/>
</dbReference>
<dbReference type="SUPFAM" id="SSF74653">
    <property type="entry name" value="TolA/TonB C-terminal domain"/>
    <property type="match status" value="1"/>
</dbReference>
<dbReference type="AlphaFoldDB" id="A0A841HG61"/>
<sequence length="418" mass="46211">MSRSSAGGWTVAKATVALCVALVARPAHPHAGADAVEPDATALMELGRLQYAQREFASAQVSFSRAVEQIERAHDPLASELIEPLVALGDAQVGAGRFEQASQSFARAVSIVRREGGVNDARQLVPLEKMADAQAFSGQMQAAAGSLKYFERVSEATYGAQSRPFGEKLTRVADRLCQFGFYFDGRSRHRRALGILDGADTAEIDALRSTARCNLYEISAFAIVTPAQLPEQLRGVAGRPQHFNADSTSFRTNVVRLMRYESEQALTRAARLALASETMPASEKVQVLLEAGDWFQMRDHVRTARGYYEQVLLLMRTGDDARTTLLSSPVMLMYAPPPLSLLNEFERSEATTRRFVVAQFEVRADGRVQSERVIARDATKTMVDETLSALRAARYRPRFVNGKPEDTLKVTYRQIFLQ</sequence>
<dbReference type="SUPFAM" id="SSF48452">
    <property type="entry name" value="TPR-like"/>
    <property type="match status" value="1"/>
</dbReference>
<evidence type="ECO:0000313" key="3">
    <source>
        <dbReference type="Proteomes" id="UP000588068"/>
    </source>
</evidence>
<evidence type="ECO:0000256" key="1">
    <source>
        <dbReference type="SAM" id="SignalP"/>
    </source>
</evidence>
<dbReference type="Proteomes" id="UP000588068">
    <property type="component" value="Unassembled WGS sequence"/>
</dbReference>